<feature type="domain" description="Aminoglycoside phosphotransferase" evidence="1">
    <location>
        <begin position="36"/>
        <end position="285"/>
    </location>
</feature>
<protein>
    <submittedName>
        <fullName evidence="2">Ser/Thr protein kinase RdoA (MazF antagonist)</fullName>
    </submittedName>
</protein>
<dbReference type="InterPro" id="IPR002575">
    <property type="entry name" value="Aminoglycoside_PTrfase"/>
</dbReference>
<gene>
    <name evidence="2" type="ORF">HNQ81_001563</name>
</gene>
<dbReference type="EMBL" id="JACHEO010000007">
    <property type="protein sequence ID" value="MBB5347834.1"/>
    <property type="molecule type" value="Genomic_DNA"/>
</dbReference>
<dbReference type="Pfam" id="PF01636">
    <property type="entry name" value="APH"/>
    <property type="match status" value="1"/>
</dbReference>
<dbReference type="RefSeq" id="WP_183349980.1">
    <property type="nucleotide sequence ID" value="NZ_JACHEO010000007.1"/>
</dbReference>
<keyword evidence="3" id="KW-1185">Reference proteome</keyword>
<organism evidence="2 3">
    <name type="scientific">Desulfoprunum benzoelyticum</name>
    <dbReference type="NCBI Taxonomy" id="1506996"/>
    <lineage>
        <taxon>Bacteria</taxon>
        <taxon>Pseudomonadati</taxon>
        <taxon>Thermodesulfobacteriota</taxon>
        <taxon>Desulfobulbia</taxon>
        <taxon>Desulfobulbales</taxon>
        <taxon>Desulfobulbaceae</taxon>
        <taxon>Desulfoprunum</taxon>
    </lineage>
</organism>
<evidence type="ECO:0000259" key="1">
    <source>
        <dbReference type="Pfam" id="PF01636"/>
    </source>
</evidence>
<sequence>MTTSGSRPTADPTGKSRDALPEVDAVAARFAGDVVDVRELGRGNINRTYLVATTGAPFVLQRLNQGVFADPLAVVRNFALVTACLAEKADHAGGRFRVPTLRKTEAGHDCWTDAGGGVWRAQTYIDGRAVSRLARPDQAAAIGRCLGWFHRRTADMRSEGLEVALPGFHVLPGYLAEYDRVAAGRAVCGTALERQCMAEVEIMRPQAALFQEACADGRISARIVHGDPKIENFLFDGNGEVVSLIDLDTVGPGLLHHDIGDCLRSCCNRGGEGGDAAAVRFDLHTCRAWFAGYSAEMGGLLSRHDRELACPAIILITFELGLRFFTDHLRGDTYFRVRRRGENLERARNQFALMHSIVEQQKIIRQVFLKDD</sequence>
<dbReference type="InterPro" id="IPR011009">
    <property type="entry name" value="Kinase-like_dom_sf"/>
</dbReference>
<proteinExistence type="predicted"/>
<reference evidence="2 3" key="1">
    <citation type="submission" date="2020-08" db="EMBL/GenBank/DDBJ databases">
        <title>Genomic Encyclopedia of Type Strains, Phase IV (KMG-IV): sequencing the most valuable type-strain genomes for metagenomic binning, comparative biology and taxonomic classification.</title>
        <authorList>
            <person name="Goeker M."/>
        </authorList>
    </citation>
    <scope>NUCLEOTIDE SEQUENCE [LARGE SCALE GENOMIC DNA]</scope>
    <source>
        <strain evidence="2 3">DSM 28570</strain>
    </source>
</reference>
<keyword evidence="2" id="KW-0418">Kinase</keyword>
<dbReference type="AlphaFoldDB" id="A0A840UWN0"/>
<dbReference type="GO" id="GO:0016301">
    <property type="term" value="F:kinase activity"/>
    <property type="evidence" value="ECO:0007669"/>
    <property type="project" value="UniProtKB-KW"/>
</dbReference>
<accession>A0A840UWN0</accession>
<dbReference type="InterPro" id="IPR050249">
    <property type="entry name" value="Pseudomonas-type_ThrB"/>
</dbReference>
<dbReference type="Gene3D" id="3.90.1200.10">
    <property type="match status" value="1"/>
</dbReference>
<keyword evidence="2" id="KW-0808">Transferase</keyword>
<dbReference type="PANTHER" id="PTHR21064">
    <property type="entry name" value="AMINOGLYCOSIDE PHOSPHOTRANSFERASE DOMAIN-CONTAINING PROTEIN-RELATED"/>
    <property type="match status" value="1"/>
</dbReference>
<comment type="caution">
    <text evidence="2">The sequence shown here is derived from an EMBL/GenBank/DDBJ whole genome shotgun (WGS) entry which is preliminary data.</text>
</comment>
<dbReference type="Proteomes" id="UP000539642">
    <property type="component" value="Unassembled WGS sequence"/>
</dbReference>
<dbReference type="PANTHER" id="PTHR21064:SF5">
    <property type="entry name" value="SLR1880 PROTEIN"/>
    <property type="match status" value="1"/>
</dbReference>
<name>A0A840UWN0_9BACT</name>
<dbReference type="SUPFAM" id="SSF56112">
    <property type="entry name" value="Protein kinase-like (PK-like)"/>
    <property type="match status" value="1"/>
</dbReference>
<evidence type="ECO:0000313" key="3">
    <source>
        <dbReference type="Proteomes" id="UP000539642"/>
    </source>
</evidence>
<evidence type="ECO:0000313" key="2">
    <source>
        <dbReference type="EMBL" id="MBB5347834.1"/>
    </source>
</evidence>